<dbReference type="AlphaFoldDB" id="A0A6G1PBW6"/>
<accession>A0A6G1PBW6</accession>
<sequence>MRRSLHVPLAHKVFWHDSGEIKASSPARGEEDKRMGLRGGECDLSRDCAWEVGGGGGRLKACQGTE</sequence>
<dbReference type="EMBL" id="CM015714">
    <property type="protein sequence ID" value="KAF3687737.1"/>
    <property type="molecule type" value="Genomic_DNA"/>
</dbReference>
<protein>
    <submittedName>
        <fullName evidence="1">Uncharacterized protein</fullName>
    </submittedName>
</protein>
<evidence type="ECO:0000313" key="2">
    <source>
        <dbReference type="Proteomes" id="UP000503349"/>
    </source>
</evidence>
<name>A0A6G1PBW6_CHAAH</name>
<reference evidence="2" key="2">
    <citation type="submission" date="2019-02" db="EMBL/GenBank/DDBJ databases">
        <title>Opniocepnalus argus Var Kimnra genome.</title>
        <authorList>
            <person name="Zhou C."/>
            <person name="Xiao S."/>
        </authorList>
    </citation>
    <scope>NUCLEOTIDE SEQUENCE [LARGE SCALE GENOMIC DNA]</scope>
</reference>
<reference evidence="1 2" key="1">
    <citation type="submission" date="2019-02" db="EMBL/GenBank/DDBJ databases">
        <title>Opniocepnalus argus genome.</title>
        <authorList>
            <person name="Zhou C."/>
            <person name="Xiao S."/>
        </authorList>
    </citation>
    <scope>NUCLEOTIDE SEQUENCE [LARGE SCALE GENOMIC DNA]</scope>
    <source>
        <strain evidence="1">OARG1902GOOAL</strain>
        <tissue evidence="1">Muscle</tissue>
    </source>
</reference>
<organism evidence="1 2">
    <name type="scientific">Channa argus</name>
    <name type="common">Northern snakehead</name>
    <name type="synonym">Ophicephalus argus</name>
    <dbReference type="NCBI Taxonomy" id="215402"/>
    <lineage>
        <taxon>Eukaryota</taxon>
        <taxon>Metazoa</taxon>
        <taxon>Chordata</taxon>
        <taxon>Craniata</taxon>
        <taxon>Vertebrata</taxon>
        <taxon>Euteleostomi</taxon>
        <taxon>Actinopterygii</taxon>
        <taxon>Neopterygii</taxon>
        <taxon>Teleostei</taxon>
        <taxon>Neoteleostei</taxon>
        <taxon>Acanthomorphata</taxon>
        <taxon>Anabantaria</taxon>
        <taxon>Anabantiformes</taxon>
        <taxon>Channoidei</taxon>
        <taxon>Channidae</taxon>
        <taxon>Channa</taxon>
    </lineage>
</organism>
<keyword evidence="2" id="KW-1185">Reference proteome</keyword>
<proteinExistence type="predicted"/>
<gene>
    <name evidence="1" type="ORF">EXN66_Car003409</name>
</gene>
<dbReference type="Proteomes" id="UP000503349">
    <property type="component" value="Chromosome 3"/>
</dbReference>
<evidence type="ECO:0000313" key="1">
    <source>
        <dbReference type="EMBL" id="KAF3687737.1"/>
    </source>
</evidence>